<feature type="region of interest" description="Disordered" evidence="1">
    <location>
        <begin position="30"/>
        <end position="84"/>
    </location>
</feature>
<feature type="region of interest" description="Disordered" evidence="1">
    <location>
        <begin position="122"/>
        <end position="141"/>
    </location>
</feature>
<reference evidence="2" key="2">
    <citation type="submission" date="2019-07" db="EMBL/GenBank/DDBJ databases">
        <authorList>
            <person name="Seetharam A."/>
            <person name="Woodhouse M."/>
            <person name="Cannon E."/>
        </authorList>
    </citation>
    <scope>NUCLEOTIDE SEQUENCE [LARGE SCALE GENOMIC DNA]</scope>
    <source>
        <strain evidence="2">cv. B73</strain>
    </source>
</reference>
<accession>A0A804R8W3</accession>
<feature type="compositionally biased region" description="Low complexity" evidence="1">
    <location>
        <begin position="129"/>
        <end position="141"/>
    </location>
</feature>
<dbReference type="Gramene" id="Zm00001eb394320_T001">
    <property type="protein sequence ID" value="Zm00001eb394320_P001"/>
    <property type="gene ID" value="Zm00001eb394320"/>
</dbReference>
<dbReference type="EnsemblPlants" id="Zm00001eb394320_T001">
    <property type="protein sequence ID" value="Zm00001eb394320_P001"/>
    <property type="gene ID" value="Zm00001eb394320"/>
</dbReference>
<dbReference type="AlphaFoldDB" id="A0A804R8W3"/>
<proteinExistence type="predicted"/>
<evidence type="ECO:0000256" key="1">
    <source>
        <dbReference type="SAM" id="MobiDB-lite"/>
    </source>
</evidence>
<dbReference type="Proteomes" id="UP000007305">
    <property type="component" value="Chromosome 9"/>
</dbReference>
<evidence type="ECO:0000313" key="3">
    <source>
        <dbReference type="Proteomes" id="UP000007305"/>
    </source>
</evidence>
<reference evidence="2" key="3">
    <citation type="submission" date="2021-05" db="UniProtKB">
        <authorList>
            <consortium name="EnsemblPlants"/>
        </authorList>
    </citation>
    <scope>IDENTIFICATION</scope>
    <source>
        <strain evidence="2">cv. B73</strain>
    </source>
</reference>
<evidence type="ECO:0000313" key="2">
    <source>
        <dbReference type="EnsemblPlants" id="Zm00001eb394320_P001"/>
    </source>
</evidence>
<organism evidence="2 3">
    <name type="scientific">Zea mays</name>
    <name type="common">Maize</name>
    <dbReference type="NCBI Taxonomy" id="4577"/>
    <lineage>
        <taxon>Eukaryota</taxon>
        <taxon>Viridiplantae</taxon>
        <taxon>Streptophyta</taxon>
        <taxon>Embryophyta</taxon>
        <taxon>Tracheophyta</taxon>
        <taxon>Spermatophyta</taxon>
        <taxon>Magnoliopsida</taxon>
        <taxon>Liliopsida</taxon>
        <taxon>Poales</taxon>
        <taxon>Poaceae</taxon>
        <taxon>PACMAD clade</taxon>
        <taxon>Panicoideae</taxon>
        <taxon>Andropogonodae</taxon>
        <taxon>Andropogoneae</taxon>
        <taxon>Tripsacinae</taxon>
        <taxon>Zea</taxon>
    </lineage>
</organism>
<sequence length="141" mass="14983">MVGRRRWGGAEEEVKLNIDNVFVELESLKKKGNKAGRSGRPPGRSIVQGPCSSSSRNRLRRRSSGLPHHSLPTPSLVAFPANDDDSLDNPDLGPFLLNQARDTMVLCEGGGTTHYRACLSSPSAPLGCSSDAVKAPSSSSP</sequence>
<dbReference type="InParanoid" id="A0A804R8W3"/>
<protein>
    <submittedName>
        <fullName evidence="2">Uncharacterized protein</fullName>
    </submittedName>
</protein>
<name>A0A804R8W3_MAIZE</name>
<reference evidence="3" key="1">
    <citation type="journal article" date="2009" name="Science">
        <title>The B73 maize genome: complexity, diversity, and dynamics.</title>
        <authorList>
            <person name="Schnable P.S."/>
            <person name="Ware D."/>
            <person name="Fulton R.S."/>
            <person name="Stein J.C."/>
            <person name="Wei F."/>
            <person name="Pasternak S."/>
            <person name="Liang C."/>
            <person name="Zhang J."/>
            <person name="Fulton L."/>
            <person name="Graves T.A."/>
            <person name="Minx P."/>
            <person name="Reily A.D."/>
            <person name="Courtney L."/>
            <person name="Kruchowski S.S."/>
            <person name="Tomlinson C."/>
            <person name="Strong C."/>
            <person name="Delehaunty K."/>
            <person name="Fronick C."/>
            <person name="Courtney B."/>
            <person name="Rock S.M."/>
            <person name="Belter E."/>
            <person name="Du F."/>
            <person name="Kim K."/>
            <person name="Abbott R.M."/>
            <person name="Cotton M."/>
            <person name="Levy A."/>
            <person name="Marchetto P."/>
            <person name="Ochoa K."/>
            <person name="Jackson S.M."/>
            <person name="Gillam B."/>
            <person name="Chen W."/>
            <person name="Yan L."/>
            <person name="Higginbotham J."/>
            <person name="Cardenas M."/>
            <person name="Waligorski J."/>
            <person name="Applebaum E."/>
            <person name="Phelps L."/>
            <person name="Falcone J."/>
            <person name="Kanchi K."/>
            <person name="Thane T."/>
            <person name="Scimone A."/>
            <person name="Thane N."/>
            <person name="Henke J."/>
            <person name="Wang T."/>
            <person name="Ruppert J."/>
            <person name="Shah N."/>
            <person name="Rotter K."/>
            <person name="Hodges J."/>
            <person name="Ingenthron E."/>
            <person name="Cordes M."/>
            <person name="Kohlberg S."/>
            <person name="Sgro J."/>
            <person name="Delgado B."/>
            <person name="Mead K."/>
            <person name="Chinwalla A."/>
            <person name="Leonard S."/>
            <person name="Crouse K."/>
            <person name="Collura K."/>
            <person name="Kudrna D."/>
            <person name="Currie J."/>
            <person name="He R."/>
            <person name="Angelova A."/>
            <person name="Rajasekar S."/>
            <person name="Mueller T."/>
            <person name="Lomeli R."/>
            <person name="Scara G."/>
            <person name="Ko A."/>
            <person name="Delaney K."/>
            <person name="Wissotski M."/>
            <person name="Lopez G."/>
            <person name="Campos D."/>
            <person name="Braidotti M."/>
            <person name="Ashley E."/>
            <person name="Golser W."/>
            <person name="Kim H."/>
            <person name="Lee S."/>
            <person name="Lin J."/>
            <person name="Dujmic Z."/>
            <person name="Kim W."/>
            <person name="Talag J."/>
            <person name="Zuccolo A."/>
            <person name="Fan C."/>
            <person name="Sebastian A."/>
            <person name="Kramer M."/>
            <person name="Spiegel L."/>
            <person name="Nascimento L."/>
            <person name="Zutavern T."/>
            <person name="Miller B."/>
            <person name="Ambroise C."/>
            <person name="Muller S."/>
            <person name="Spooner W."/>
            <person name="Narechania A."/>
            <person name="Ren L."/>
            <person name="Wei S."/>
            <person name="Kumari S."/>
            <person name="Faga B."/>
            <person name="Levy M.J."/>
            <person name="McMahan L."/>
            <person name="Van Buren P."/>
            <person name="Vaughn M.W."/>
            <person name="Ying K."/>
            <person name="Yeh C.-T."/>
            <person name="Emrich S.J."/>
            <person name="Jia Y."/>
            <person name="Kalyanaraman A."/>
            <person name="Hsia A.-P."/>
            <person name="Barbazuk W.B."/>
            <person name="Baucom R.S."/>
            <person name="Brutnell T.P."/>
            <person name="Carpita N.C."/>
            <person name="Chaparro C."/>
            <person name="Chia J.-M."/>
            <person name="Deragon J.-M."/>
            <person name="Estill J.C."/>
            <person name="Fu Y."/>
            <person name="Jeddeloh J.A."/>
            <person name="Han Y."/>
            <person name="Lee H."/>
            <person name="Li P."/>
            <person name="Lisch D.R."/>
            <person name="Liu S."/>
            <person name="Liu Z."/>
            <person name="Nagel D.H."/>
            <person name="McCann M.C."/>
            <person name="SanMiguel P."/>
            <person name="Myers A.M."/>
            <person name="Nettleton D."/>
            <person name="Nguyen J."/>
            <person name="Penning B.W."/>
            <person name="Ponnala L."/>
            <person name="Schneider K.L."/>
            <person name="Schwartz D.C."/>
            <person name="Sharma A."/>
            <person name="Soderlund C."/>
            <person name="Springer N.M."/>
            <person name="Sun Q."/>
            <person name="Wang H."/>
            <person name="Waterman M."/>
            <person name="Westerman R."/>
            <person name="Wolfgruber T.K."/>
            <person name="Yang L."/>
            <person name="Yu Y."/>
            <person name="Zhang L."/>
            <person name="Zhou S."/>
            <person name="Zhu Q."/>
            <person name="Bennetzen J.L."/>
            <person name="Dawe R.K."/>
            <person name="Jiang J."/>
            <person name="Jiang N."/>
            <person name="Presting G.G."/>
            <person name="Wessler S.R."/>
            <person name="Aluru S."/>
            <person name="Martienssen R.A."/>
            <person name="Clifton S.W."/>
            <person name="McCombie W.R."/>
            <person name="Wing R.A."/>
            <person name="Wilson R.K."/>
        </authorList>
    </citation>
    <scope>NUCLEOTIDE SEQUENCE [LARGE SCALE GENOMIC DNA]</scope>
    <source>
        <strain evidence="3">cv. B73</strain>
    </source>
</reference>
<keyword evidence="3" id="KW-1185">Reference proteome</keyword>